<dbReference type="SUPFAM" id="SSF54975">
    <property type="entry name" value="Acylphosphatase/BLUF domain-like"/>
    <property type="match status" value="1"/>
</dbReference>
<feature type="domain" description="BLUF" evidence="1">
    <location>
        <begin position="2"/>
        <end position="93"/>
    </location>
</feature>
<dbReference type="EMBL" id="JADDOJ010000043">
    <property type="protein sequence ID" value="MBE7941247.1"/>
    <property type="molecule type" value="Genomic_DNA"/>
</dbReference>
<keyword evidence="3" id="KW-1185">Reference proteome</keyword>
<gene>
    <name evidence="2" type="ORF">IM725_11760</name>
</gene>
<comment type="caution">
    <text evidence="2">The sequence shown here is derived from an EMBL/GenBank/DDBJ whole genome shotgun (WGS) entry which is preliminary data.</text>
</comment>
<evidence type="ECO:0000259" key="1">
    <source>
        <dbReference type="PROSITE" id="PS50925"/>
    </source>
</evidence>
<name>A0ABR9SFX0_9BURK</name>
<dbReference type="PROSITE" id="PS50925">
    <property type="entry name" value="BLUF"/>
    <property type="match status" value="1"/>
</dbReference>
<protein>
    <submittedName>
        <fullName evidence="2">BLUF domain-containing protein</fullName>
    </submittedName>
</protein>
<dbReference type="InterPro" id="IPR007024">
    <property type="entry name" value="BLUF_domain"/>
</dbReference>
<dbReference type="RefSeq" id="WP_193780786.1">
    <property type="nucleotide sequence ID" value="NZ_JADDOJ010000043.1"/>
</dbReference>
<dbReference type="Proteomes" id="UP000715965">
    <property type="component" value="Unassembled WGS sequence"/>
</dbReference>
<evidence type="ECO:0000313" key="3">
    <source>
        <dbReference type="Proteomes" id="UP000715965"/>
    </source>
</evidence>
<dbReference type="InterPro" id="IPR036046">
    <property type="entry name" value="Acylphosphatase-like_dom_sf"/>
</dbReference>
<dbReference type="Pfam" id="PF04940">
    <property type="entry name" value="BLUF"/>
    <property type="match status" value="1"/>
</dbReference>
<dbReference type="SMART" id="SM01034">
    <property type="entry name" value="BLUF"/>
    <property type="match status" value="1"/>
</dbReference>
<reference evidence="2 3" key="1">
    <citation type="submission" date="2020-10" db="EMBL/GenBank/DDBJ databases">
        <title>Draft genome of Ramlibacter aquaticus LMG 30558.</title>
        <authorList>
            <person name="Props R."/>
        </authorList>
    </citation>
    <scope>NUCLEOTIDE SEQUENCE [LARGE SCALE GENOMIC DNA]</scope>
    <source>
        <strain evidence="2 3">LMG 30558</strain>
    </source>
</reference>
<evidence type="ECO:0000313" key="2">
    <source>
        <dbReference type="EMBL" id="MBE7941247.1"/>
    </source>
</evidence>
<organism evidence="2 3">
    <name type="scientific">Ramlibacter aquaticus</name>
    <dbReference type="NCBI Taxonomy" id="2780094"/>
    <lineage>
        <taxon>Bacteria</taxon>
        <taxon>Pseudomonadati</taxon>
        <taxon>Pseudomonadota</taxon>
        <taxon>Betaproteobacteria</taxon>
        <taxon>Burkholderiales</taxon>
        <taxon>Comamonadaceae</taxon>
        <taxon>Ramlibacter</taxon>
    </lineage>
</organism>
<dbReference type="Gene3D" id="3.30.70.100">
    <property type="match status" value="1"/>
</dbReference>
<accession>A0ABR9SFX0</accession>
<sequence>MLIRLVYASRSTGTLTPVDVKDIVRSSQRNNAPVGVTGALLLANGIFLQCLEGDHLAVNALYHRILLDGRHRDPAILQFSEIDQRLYGGWSMGLVPMTEATRSLMLRYSPAVGFDPYAMRPRALDALFTELVAQARTLDA</sequence>
<proteinExistence type="predicted"/>